<keyword evidence="5 6" id="KW-0472">Membrane</keyword>
<dbReference type="Gene3D" id="1.20.120.1220">
    <property type="match status" value="1"/>
</dbReference>
<dbReference type="InterPro" id="IPR000045">
    <property type="entry name" value="Prepilin_IV_endopep_pep"/>
</dbReference>
<evidence type="ECO:0000256" key="6">
    <source>
        <dbReference type="SAM" id="Phobius"/>
    </source>
</evidence>
<sequence>MTGAVFSYALLAALATALLIAALTDLRARHIGNRLTAAVALAAPLWWLASGLTPQDMALQVALAGATLGVASLLFAIGQMGGGDVKLLSALALWFSPAPFLQMIILMAVLGGGASVAMAALNMTTGRSERFRDILAALAAFAWIWCAGAVLFALAFDRPIVSPSGAQALVTMVPAFWIIPVAGLAALIVVFIGLRHMMGRQKSRIEVPYGIAITTASLWVLGSVVLPTVRFAPLAT</sequence>
<evidence type="ECO:0000256" key="1">
    <source>
        <dbReference type="ARBA" id="ARBA00004651"/>
    </source>
</evidence>
<feature type="transmembrane region" description="Helical" evidence="6">
    <location>
        <begin position="175"/>
        <end position="194"/>
    </location>
</feature>
<dbReference type="Proteomes" id="UP001157910">
    <property type="component" value="Unassembled WGS sequence"/>
</dbReference>
<feature type="transmembrane region" description="Helical" evidence="6">
    <location>
        <begin position="100"/>
        <end position="122"/>
    </location>
</feature>
<reference evidence="8 9" key="1">
    <citation type="submission" date="2017-05" db="EMBL/GenBank/DDBJ databases">
        <authorList>
            <person name="Varghese N."/>
            <person name="Submissions S."/>
        </authorList>
    </citation>
    <scope>NUCLEOTIDE SEQUENCE [LARGE SCALE GENOMIC DNA]</scope>
    <source>
        <strain evidence="8 9">SM16</strain>
    </source>
</reference>
<evidence type="ECO:0000313" key="9">
    <source>
        <dbReference type="Proteomes" id="UP001157910"/>
    </source>
</evidence>
<comment type="subcellular location">
    <subcellularLocation>
        <location evidence="1">Cell membrane</location>
        <topology evidence="1">Multi-pass membrane protein</topology>
    </subcellularLocation>
</comment>
<feature type="transmembrane region" description="Helical" evidence="6">
    <location>
        <begin position="61"/>
        <end position="80"/>
    </location>
</feature>
<evidence type="ECO:0000313" key="8">
    <source>
        <dbReference type="EMBL" id="SMP52632.1"/>
    </source>
</evidence>
<keyword evidence="9" id="KW-1185">Reference proteome</keyword>
<feature type="transmembrane region" description="Helical" evidence="6">
    <location>
        <begin position="31"/>
        <end position="49"/>
    </location>
</feature>
<dbReference type="EMBL" id="FXUI01000001">
    <property type="protein sequence ID" value="SMP52632.1"/>
    <property type="molecule type" value="Genomic_DNA"/>
</dbReference>
<feature type="transmembrane region" description="Helical" evidence="6">
    <location>
        <begin position="134"/>
        <end position="155"/>
    </location>
</feature>
<evidence type="ECO:0000256" key="4">
    <source>
        <dbReference type="ARBA" id="ARBA00022989"/>
    </source>
</evidence>
<dbReference type="InterPro" id="IPR052218">
    <property type="entry name" value="Preflagellin_Peptidase"/>
</dbReference>
<evidence type="ECO:0000256" key="5">
    <source>
        <dbReference type="ARBA" id="ARBA00023136"/>
    </source>
</evidence>
<keyword evidence="2" id="KW-1003">Cell membrane</keyword>
<accession>A0ABY1Q1V5</accession>
<dbReference type="RefSeq" id="WP_283404921.1">
    <property type="nucleotide sequence ID" value="NZ_FXUI01000001.1"/>
</dbReference>
<evidence type="ECO:0000256" key="2">
    <source>
        <dbReference type="ARBA" id="ARBA00022475"/>
    </source>
</evidence>
<feature type="domain" description="Prepilin type IV endopeptidase peptidase" evidence="7">
    <location>
        <begin position="13"/>
        <end position="113"/>
    </location>
</feature>
<evidence type="ECO:0000256" key="3">
    <source>
        <dbReference type="ARBA" id="ARBA00022692"/>
    </source>
</evidence>
<dbReference type="PANTHER" id="PTHR36506:SF1">
    <property type="entry name" value="PREFLAGELLIN PEPTIDASE"/>
    <property type="match status" value="1"/>
</dbReference>
<name>A0ABY1Q1V5_9SPHN</name>
<evidence type="ECO:0000259" key="7">
    <source>
        <dbReference type="Pfam" id="PF01478"/>
    </source>
</evidence>
<feature type="transmembrane region" description="Helical" evidence="6">
    <location>
        <begin position="206"/>
        <end position="226"/>
    </location>
</feature>
<keyword evidence="3 6" id="KW-0812">Transmembrane</keyword>
<gene>
    <name evidence="8" type="ORF">SAMN06296065_101316</name>
</gene>
<dbReference type="PANTHER" id="PTHR36506">
    <property type="entry name" value="PREFLAGELLIN PEPTIDASE"/>
    <property type="match status" value="1"/>
</dbReference>
<keyword evidence="4 6" id="KW-1133">Transmembrane helix</keyword>
<dbReference type="Pfam" id="PF01478">
    <property type="entry name" value="Peptidase_A24"/>
    <property type="match status" value="1"/>
</dbReference>
<protein>
    <submittedName>
        <fullName evidence="8">Prepilin peptidase CpaA</fullName>
    </submittedName>
</protein>
<organism evidence="8 9">
    <name type="scientific">Novosphingobium panipatense</name>
    <dbReference type="NCBI Taxonomy" id="428991"/>
    <lineage>
        <taxon>Bacteria</taxon>
        <taxon>Pseudomonadati</taxon>
        <taxon>Pseudomonadota</taxon>
        <taxon>Alphaproteobacteria</taxon>
        <taxon>Sphingomonadales</taxon>
        <taxon>Sphingomonadaceae</taxon>
        <taxon>Novosphingobium</taxon>
    </lineage>
</organism>
<proteinExistence type="predicted"/>
<comment type="caution">
    <text evidence="8">The sequence shown here is derived from an EMBL/GenBank/DDBJ whole genome shotgun (WGS) entry which is preliminary data.</text>
</comment>